<protein>
    <submittedName>
        <fullName evidence="2">Uncharacterized protein</fullName>
    </submittedName>
</protein>
<reference evidence="3" key="1">
    <citation type="journal article" date="2019" name="Int. J. Syst. Evol. Microbiol.">
        <title>The Global Catalogue of Microorganisms (GCM) 10K type strain sequencing project: providing services to taxonomists for standard genome sequencing and annotation.</title>
        <authorList>
            <consortium name="The Broad Institute Genomics Platform"/>
            <consortium name="The Broad Institute Genome Sequencing Center for Infectious Disease"/>
            <person name="Wu L."/>
            <person name="Ma J."/>
        </authorList>
    </citation>
    <scope>NUCLEOTIDE SEQUENCE [LARGE SCALE GENOMIC DNA]</scope>
    <source>
        <strain evidence="3">JCM 14718</strain>
    </source>
</reference>
<evidence type="ECO:0000313" key="2">
    <source>
        <dbReference type="EMBL" id="GAA1710247.1"/>
    </source>
</evidence>
<name>A0ABP4UU29_9ACTN</name>
<dbReference type="Proteomes" id="UP001500618">
    <property type="component" value="Unassembled WGS sequence"/>
</dbReference>
<comment type="caution">
    <text evidence="2">The sequence shown here is derived from an EMBL/GenBank/DDBJ whole genome shotgun (WGS) entry which is preliminary data.</text>
</comment>
<organism evidence="2 3">
    <name type="scientific">Fodinicola feengrottensis</name>
    <dbReference type="NCBI Taxonomy" id="435914"/>
    <lineage>
        <taxon>Bacteria</taxon>
        <taxon>Bacillati</taxon>
        <taxon>Actinomycetota</taxon>
        <taxon>Actinomycetes</taxon>
        <taxon>Mycobacteriales</taxon>
        <taxon>Fodinicola</taxon>
    </lineage>
</organism>
<evidence type="ECO:0000256" key="1">
    <source>
        <dbReference type="SAM" id="MobiDB-lite"/>
    </source>
</evidence>
<evidence type="ECO:0000313" key="3">
    <source>
        <dbReference type="Proteomes" id="UP001500618"/>
    </source>
</evidence>
<keyword evidence="3" id="KW-1185">Reference proteome</keyword>
<feature type="region of interest" description="Disordered" evidence="1">
    <location>
        <begin position="1"/>
        <end position="99"/>
    </location>
</feature>
<accession>A0ABP4UU29</accession>
<sequence>MPWDMGVSSSEYVWGNDESHAQPLAKRGNRRRTSLTRQGIRASPASPHAQPHERGHAESGYSHGGDTSAAVPRTPPLIATPKNAAPESSLRAGSDSFGS</sequence>
<gene>
    <name evidence="2" type="ORF">GCM10009765_69450</name>
</gene>
<dbReference type="EMBL" id="BAAANY010000036">
    <property type="protein sequence ID" value="GAA1710247.1"/>
    <property type="molecule type" value="Genomic_DNA"/>
</dbReference>
<proteinExistence type="predicted"/>